<dbReference type="PIRSF" id="PIRSF001220">
    <property type="entry name" value="L-ASNase_gatD"/>
    <property type="match status" value="1"/>
</dbReference>
<dbReference type="PROSITE" id="PS00917">
    <property type="entry name" value="ASN_GLN_ASE_2"/>
    <property type="match status" value="1"/>
</dbReference>
<feature type="domain" description="Asparaginase/glutaminase C-terminal" evidence="7">
    <location>
        <begin position="365"/>
        <end position="480"/>
    </location>
</feature>
<proteinExistence type="predicted"/>
<feature type="repeat" description="ANK" evidence="3">
    <location>
        <begin position="558"/>
        <end position="590"/>
    </location>
</feature>
<organism evidence="8 9">
    <name type="scientific">Aedes albopictus</name>
    <name type="common">Asian tiger mosquito</name>
    <name type="synonym">Stegomyia albopicta</name>
    <dbReference type="NCBI Taxonomy" id="7160"/>
    <lineage>
        <taxon>Eukaryota</taxon>
        <taxon>Metazoa</taxon>
        <taxon>Ecdysozoa</taxon>
        <taxon>Arthropoda</taxon>
        <taxon>Hexapoda</taxon>
        <taxon>Insecta</taxon>
        <taxon>Pterygota</taxon>
        <taxon>Neoptera</taxon>
        <taxon>Endopterygota</taxon>
        <taxon>Diptera</taxon>
        <taxon>Nematocera</taxon>
        <taxon>Culicoidea</taxon>
        <taxon>Culicidae</taxon>
        <taxon>Culicinae</taxon>
        <taxon>Aedini</taxon>
        <taxon>Aedes</taxon>
        <taxon>Stegomyia</taxon>
    </lineage>
</organism>
<feature type="domain" description="L-asparaginase N-terminal" evidence="6">
    <location>
        <begin position="132"/>
        <end position="345"/>
    </location>
</feature>
<dbReference type="RefSeq" id="XP_019532439.3">
    <property type="nucleotide sequence ID" value="XM_019676894.3"/>
</dbReference>
<feature type="region of interest" description="Disordered" evidence="5">
    <location>
        <begin position="61"/>
        <end position="84"/>
    </location>
</feature>
<keyword evidence="9" id="KW-1185">Reference proteome</keyword>
<evidence type="ECO:0000259" key="7">
    <source>
        <dbReference type="Pfam" id="PF17763"/>
    </source>
</evidence>
<dbReference type="InterPro" id="IPR041725">
    <property type="entry name" value="L-asparaginase_I"/>
</dbReference>
<dbReference type="InterPro" id="IPR027475">
    <property type="entry name" value="Asparaginase/glutaminase_AS2"/>
</dbReference>
<dbReference type="SMART" id="SM00248">
    <property type="entry name" value="ANK"/>
    <property type="match status" value="4"/>
</dbReference>
<dbReference type="Pfam" id="PF17763">
    <property type="entry name" value="Asparaginase_C"/>
    <property type="match status" value="1"/>
</dbReference>
<feature type="repeat" description="ANK" evidence="3">
    <location>
        <begin position="657"/>
        <end position="689"/>
    </location>
</feature>
<dbReference type="InterPro" id="IPR036152">
    <property type="entry name" value="Asp/glu_Ase-like_sf"/>
</dbReference>
<reference evidence="8" key="2">
    <citation type="submission" date="2025-05" db="UniProtKB">
        <authorList>
            <consortium name="EnsemblMetazoa"/>
        </authorList>
    </citation>
    <scope>IDENTIFICATION</scope>
    <source>
        <strain evidence="8">Foshan</strain>
    </source>
</reference>
<dbReference type="GeneID" id="109404031"/>
<dbReference type="InterPro" id="IPR040919">
    <property type="entry name" value="Asparaginase_C"/>
</dbReference>
<evidence type="ECO:0000256" key="2">
    <source>
        <dbReference type="ARBA" id="ARBA00022801"/>
    </source>
</evidence>
<dbReference type="Gene3D" id="3.40.50.40">
    <property type="match status" value="1"/>
</dbReference>
<evidence type="ECO:0000256" key="4">
    <source>
        <dbReference type="PROSITE-ProRule" id="PRU10100"/>
    </source>
</evidence>
<feature type="active site" evidence="4">
    <location>
        <position position="244"/>
    </location>
</feature>
<protein>
    <recommendedName>
        <fullName evidence="1">asparaginase</fullName>
        <ecNumber evidence="1">3.5.1.1</ecNumber>
    </recommendedName>
</protein>
<dbReference type="EC" id="3.5.1.1" evidence="1"/>
<evidence type="ECO:0000313" key="8">
    <source>
        <dbReference type="EnsemblMetazoa" id="AALFPA23_010298.P14352"/>
    </source>
</evidence>
<dbReference type="PANTHER" id="PTHR11707">
    <property type="entry name" value="L-ASPARAGINASE"/>
    <property type="match status" value="1"/>
</dbReference>
<evidence type="ECO:0000256" key="1">
    <source>
        <dbReference type="ARBA" id="ARBA00012920"/>
    </source>
</evidence>
<dbReference type="NCBIfam" id="TIGR00519">
    <property type="entry name" value="asnASE_I"/>
    <property type="match status" value="1"/>
</dbReference>
<dbReference type="InterPro" id="IPR002110">
    <property type="entry name" value="Ankyrin_rpt"/>
</dbReference>
<evidence type="ECO:0000256" key="3">
    <source>
        <dbReference type="PROSITE-ProRule" id="PRU00023"/>
    </source>
</evidence>
<name>A0ABM1YLP3_AEDAL</name>
<evidence type="ECO:0000313" key="9">
    <source>
        <dbReference type="Proteomes" id="UP000069940"/>
    </source>
</evidence>
<dbReference type="InterPro" id="IPR036770">
    <property type="entry name" value="Ankyrin_rpt-contain_sf"/>
</dbReference>
<dbReference type="CDD" id="cd08963">
    <property type="entry name" value="L-asparaginase_I"/>
    <property type="match status" value="1"/>
</dbReference>
<keyword evidence="3" id="KW-0040">ANK repeat</keyword>
<reference evidence="9" key="1">
    <citation type="journal article" date="2015" name="Proc. Natl. Acad. Sci. U.S.A.">
        <title>Genome sequence of the Asian Tiger mosquito, Aedes albopictus, reveals insights into its biology, genetics, and evolution.</title>
        <authorList>
            <person name="Chen X.G."/>
            <person name="Jiang X."/>
            <person name="Gu J."/>
            <person name="Xu M."/>
            <person name="Wu Y."/>
            <person name="Deng Y."/>
            <person name="Zhang C."/>
            <person name="Bonizzoni M."/>
            <person name="Dermauw W."/>
            <person name="Vontas J."/>
            <person name="Armbruster P."/>
            <person name="Huang X."/>
            <person name="Yang Y."/>
            <person name="Zhang H."/>
            <person name="He W."/>
            <person name="Peng H."/>
            <person name="Liu Y."/>
            <person name="Wu K."/>
            <person name="Chen J."/>
            <person name="Lirakis M."/>
            <person name="Topalis P."/>
            <person name="Van Leeuwen T."/>
            <person name="Hall A.B."/>
            <person name="Jiang X."/>
            <person name="Thorpe C."/>
            <person name="Mueller R.L."/>
            <person name="Sun C."/>
            <person name="Waterhouse R.M."/>
            <person name="Yan G."/>
            <person name="Tu Z.J."/>
            <person name="Fang X."/>
            <person name="James A.A."/>
        </authorList>
    </citation>
    <scope>NUCLEOTIDE SEQUENCE [LARGE SCALE GENOMIC DNA]</scope>
    <source>
        <strain evidence="9">Foshan</strain>
    </source>
</reference>
<evidence type="ECO:0000259" key="6">
    <source>
        <dbReference type="Pfam" id="PF00710"/>
    </source>
</evidence>
<dbReference type="InterPro" id="IPR027473">
    <property type="entry name" value="L-asparaginase_C"/>
</dbReference>
<dbReference type="Gene3D" id="3.40.50.1170">
    <property type="entry name" value="L-asparaginase, N-terminal domain"/>
    <property type="match status" value="1"/>
</dbReference>
<dbReference type="PROSITE" id="PS50088">
    <property type="entry name" value="ANK_REPEAT"/>
    <property type="match status" value="3"/>
</dbReference>
<dbReference type="InterPro" id="IPR006034">
    <property type="entry name" value="Asparaginase/glutaminase-like"/>
</dbReference>
<sequence>MLSKNCVRNNDKREHVRAHRTWVWMRRRHTNMSNPSVGVDSTVRSASDSDDEGGLVMRINSATSSTTNGGTFSKVSSSSTNGNGYLTPNESFPWKRKQLIDVTPSGSLDLTKLCMRRNSSYGKLPSENPEAKVLVIYTGGTIGMMRNEKNALEPRPNEFVRKIRQYPNMHDDAYASKRYGPAKNMAPLVLPYVEGEHRRILYQICEYEPLLDSSNMGVADWVRIANDIKQSYEFFDGFVVLHGTDTLCYTASALSFMFENLGKTVILTGSQIPIFETRTDGKDNFTSALIMAGNYVIPEVCVFFNSRLFRGNRTIKVSSGSLDAFNSPNAAPLAKMGIHVEIDYRLIFRPCTVEKFNVHVQMDENVGLLRVFPSISMATVKAFLQPPMRGVVLQTYGAGNIPTNRPDLLEALRDAADREVLIVNCTQCTEGAVSDLYETGRQLQDIGVIPGFDMTPEAALVKLSYVISKDSWNHETKKLMLKNNLRGELTHEKTPEMQEYDLIDAVARTLQLNSDKELVQLKSSLFPAMVNSAVQAGDVAKINNIKGYGANLSAENYDRRTALHVACCEGNIEVVQYLLQNGAAVHIRDRYDRTPLMDAILNDHYQIIRLLLKCGAHLTGSIRAIGESLCSAAARNQIHRLESYRIAGADLSQADPTGRTALHVAALYANLDITRYLVKNYAEVNAVDYLGLTPLDYATKSNAQHVIDFLLEKNAKRGEEIEEIPLPDFRESFEY</sequence>
<dbReference type="PIRSF" id="PIRSF500176">
    <property type="entry name" value="L_ASNase"/>
    <property type="match status" value="1"/>
</dbReference>
<dbReference type="SUPFAM" id="SSF48403">
    <property type="entry name" value="Ankyrin repeat"/>
    <property type="match status" value="1"/>
</dbReference>
<keyword evidence="2" id="KW-0378">Hydrolase</keyword>
<dbReference type="PROSITE" id="PS50297">
    <property type="entry name" value="ANK_REP_REGION"/>
    <property type="match status" value="3"/>
</dbReference>
<dbReference type="InterPro" id="IPR027474">
    <property type="entry name" value="L-asparaginase_N"/>
</dbReference>
<feature type="compositionally biased region" description="Polar residues" evidence="5">
    <location>
        <begin position="74"/>
        <end position="84"/>
    </location>
</feature>
<dbReference type="Gene3D" id="1.25.40.20">
    <property type="entry name" value="Ankyrin repeat-containing domain"/>
    <property type="match status" value="2"/>
</dbReference>
<dbReference type="EnsemblMetazoa" id="AALFPA23_010298.R14352">
    <property type="protein sequence ID" value="AALFPA23_010298.P14352"/>
    <property type="gene ID" value="AALFPA23_010298"/>
</dbReference>
<evidence type="ECO:0000256" key="5">
    <source>
        <dbReference type="SAM" id="MobiDB-lite"/>
    </source>
</evidence>
<accession>A0ABM1YLP3</accession>
<feature type="compositionally biased region" description="Low complexity" evidence="5">
    <location>
        <begin position="61"/>
        <end position="73"/>
    </location>
</feature>
<dbReference type="PANTHER" id="PTHR11707:SF28">
    <property type="entry name" value="60 KDA LYSOPHOSPHOLIPASE"/>
    <property type="match status" value="1"/>
</dbReference>
<dbReference type="InterPro" id="IPR037152">
    <property type="entry name" value="L-asparaginase_N_sf"/>
</dbReference>
<dbReference type="SMART" id="SM00870">
    <property type="entry name" value="Asparaginase"/>
    <property type="match status" value="1"/>
</dbReference>
<dbReference type="Pfam" id="PF12796">
    <property type="entry name" value="Ank_2"/>
    <property type="match status" value="2"/>
</dbReference>
<dbReference type="Proteomes" id="UP000069940">
    <property type="component" value="Unassembled WGS sequence"/>
</dbReference>
<dbReference type="PRINTS" id="PR00139">
    <property type="entry name" value="ASNGLNASE"/>
</dbReference>
<dbReference type="SFLD" id="SFLDS00057">
    <property type="entry name" value="Glutaminase/Asparaginase"/>
    <property type="match status" value="1"/>
</dbReference>
<dbReference type="PROSITE" id="PS51732">
    <property type="entry name" value="ASN_GLN_ASE_3"/>
    <property type="match status" value="1"/>
</dbReference>
<dbReference type="Pfam" id="PF00710">
    <property type="entry name" value="Asparaginase"/>
    <property type="match status" value="1"/>
</dbReference>
<dbReference type="SUPFAM" id="SSF53774">
    <property type="entry name" value="Glutaminase/Asparaginase"/>
    <property type="match status" value="1"/>
</dbReference>
<feature type="repeat" description="ANK" evidence="3">
    <location>
        <begin position="591"/>
        <end position="618"/>
    </location>
</feature>
<dbReference type="InterPro" id="IPR006033">
    <property type="entry name" value="AsnA_fam"/>
</dbReference>